<dbReference type="EMBL" id="SPHZ02000010">
    <property type="protein sequence ID" value="KAF0896968.1"/>
    <property type="molecule type" value="Genomic_DNA"/>
</dbReference>
<comment type="caution">
    <text evidence="1">The sequence shown here is derived from an EMBL/GenBank/DDBJ whole genome shotgun (WGS) entry which is preliminary data.</text>
</comment>
<evidence type="ECO:0000313" key="2">
    <source>
        <dbReference type="Proteomes" id="UP000479710"/>
    </source>
</evidence>
<evidence type="ECO:0000313" key="1">
    <source>
        <dbReference type="EMBL" id="KAF0896968.1"/>
    </source>
</evidence>
<dbReference type="AlphaFoldDB" id="A0A6G1C900"/>
<name>A0A6G1C900_9ORYZ</name>
<dbReference type="Proteomes" id="UP000479710">
    <property type="component" value="Unassembled WGS sequence"/>
</dbReference>
<reference evidence="1 2" key="1">
    <citation type="submission" date="2019-11" db="EMBL/GenBank/DDBJ databases">
        <title>Whole genome sequence of Oryza granulata.</title>
        <authorList>
            <person name="Li W."/>
        </authorList>
    </citation>
    <scope>NUCLEOTIDE SEQUENCE [LARGE SCALE GENOMIC DNA]</scope>
    <source>
        <strain evidence="2">cv. Menghai</strain>
        <tissue evidence="1">Leaf</tissue>
    </source>
</reference>
<gene>
    <name evidence="1" type="ORF">E2562_031282</name>
</gene>
<accession>A0A6G1C900</accession>
<sequence length="61" mass="6085">MLLPPLATASPARLHHISGIGTVGIGAASPLVTTPALDLGAGLHLACTTSRALGAPRRHNI</sequence>
<proteinExistence type="predicted"/>
<organism evidence="1 2">
    <name type="scientific">Oryza meyeriana var. granulata</name>
    <dbReference type="NCBI Taxonomy" id="110450"/>
    <lineage>
        <taxon>Eukaryota</taxon>
        <taxon>Viridiplantae</taxon>
        <taxon>Streptophyta</taxon>
        <taxon>Embryophyta</taxon>
        <taxon>Tracheophyta</taxon>
        <taxon>Spermatophyta</taxon>
        <taxon>Magnoliopsida</taxon>
        <taxon>Liliopsida</taxon>
        <taxon>Poales</taxon>
        <taxon>Poaceae</taxon>
        <taxon>BOP clade</taxon>
        <taxon>Oryzoideae</taxon>
        <taxon>Oryzeae</taxon>
        <taxon>Oryzinae</taxon>
        <taxon>Oryza</taxon>
        <taxon>Oryza meyeriana</taxon>
    </lineage>
</organism>
<keyword evidence="2" id="KW-1185">Reference proteome</keyword>
<protein>
    <submittedName>
        <fullName evidence="1">Uncharacterized protein</fullName>
    </submittedName>
</protein>